<name>G0UPH3_TRYCI</name>
<evidence type="ECO:0000256" key="1">
    <source>
        <dbReference type="SAM" id="MobiDB-lite"/>
    </source>
</evidence>
<dbReference type="InterPro" id="IPR036767">
    <property type="entry name" value="ApaG_sf"/>
</dbReference>
<dbReference type="PROSITE" id="PS51087">
    <property type="entry name" value="APAG"/>
    <property type="match status" value="1"/>
</dbReference>
<dbReference type="GO" id="GO:0005634">
    <property type="term" value="C:nucleus"/>
    <property type="evidence" value="ECO:0007669"/>
    <property type="project" value="TreeGrafter"/>
</dbReference>
<dbReference type="Gene3D" id="2.60.40.1470">
    <property type="entry name" value="ApaG domain"/>
    <property type="match status" value="1"/>
</dbReference>
<gene>
    <name evidence="3" type="ORF">TCIL3000_7_850</name>
</gene>
<feature type="domain" description="ApaG" evidence="2">
    <location>
        <begin position="288"/>
        <end position="451"/>
    </location>
</feature>
<sequence>MSVVCHAYRQVLKHLRKSSVKYDKQRELCFAVFGLMLDMDDFAAAGYGHTPMQVARAMFSRPYVAGLPKEEYVHRLSASFDSLRRLAELSEAVSAEGRRNNNKVDPGECLMTQGSSAKSMKETPATAPTYFETVEKHSESGTKVIEEIEGSRPSEEVAEVPISREEDMEAESEIQDGDQIDSDFSVDEGVVYIQRSVSRMLPKFFRRIITCKNQGQMPPYRYILPPEPMYPKTTRVSFNFPLMTDAMICMAASALGGIEAEGYPVAKRDILTSEDYVTMRDAIPTKTVTVTDHVEVELRTEYVFSGAGGDLCSYSKHMPVHSADEGKEMKGYDVNGTAGRTHVFRYFVFIRNYGPEKNEKKWYVQLFSRHWVFFDEESGTVVEVVGPGVVGNFPLLAPGESHLYESGVSLRGSTGVMRGTFQVNVYNESGESRCIDIQIAPTRLSRKTGVD</sequence>
<accession>G0UPH3</accession>
<dbReference type="SUPFAM" id="SSF110069">
    <property type="entry name" value="ApaG-like"/>
    <property type="match status" value="1"/>
</dbReference>
<evidence type="ECO:0000313" key="3">
    <source>
        <dbReference type="EMBL" id="CCC91284.1"/>
    </source>
</evidence>
<dbReference type="VEuPathDB" id="TriTrypDB:TcIL3000_7_850"/>
<evidence type="ECO:0000259" key="2">
    <source>
        <dbReference type="PROSITE" id="PS51087"/>
    </source>
</evidence>
<dbReference type="PANTHER" id="PTHR14289:SF16">
    <property type="entry name" value="POLYMERASE DELTA-INTERACTING PROTEIN 2"/>
    <property type="match status" value="1"/>
</dbReference>
<dbReference type="EMBL" id="HE575320">
    <property type="protein sequence ID" value="CCC91284.1"/>
    <property type="molecule type" value="Genomic_DNA"/>
</dbReference>
<feature type="region of interest" description="Disordered" evidence="1">
    <location>
        <begin position="147"/>
        <end position="174"/>
    </location>
</feature>
<dbReference type="GO" id="GO:0070987">
    <property type="term" value="P:error-free translesion synthesis"/>
    <property type="evidence" value="ECO:0007669"/>
    <property type="project" value="TreeGrafter"/>
</dbReference>
<protein>
    <recommendedName>
        <fullName evidence="2">ApaG domain-containing protein</fullName>
    </recommendedName>
</protein>
<reference evidence="3" key="1">
    <citation type="journal article" date="2012" name="Proc. Natl. Acad. Sci. U.S.A.">
        <title>Antigenic diversity is generated by distinct evolutionary mechanisms in African trypanosome species.</title>
        <authorList>
            <person name="Jackson A.P."/>
            <person name="Berry A."/>
            <person name="Aslett M."/>
            <person name="Allison H.C."/>
            <person name="Burton P."/>
            <person name="Vavrova-Anderson J."/>
            <person name="Brown R."/>
            <person name="Browne H."/>
            <person name="Corton N."/>
            <person name="Hauser H."/>
            <person name="Gamble J."/>
            <person name="Gilderthorp R."/>
            <person name="Marcello L."/>
            <person name="McQuillan J."/>
            <person name="Otto T.D."/>
            <person name="Quail M.A."/>
            <person name="Sanders M.J."/>
            <person name="van Tonder A."/>
            <person name="Ginger M.L."/>
            <person name="Field M.C."/>
            <person name="Barry J.D."/>
            <person name="Hertz-Fowler C."/>
            <person name="Berriman M."/>
        </authorList>
    </citation>
    <scope>NUCLEOTIDE SEQUENCE</scope>
    <source>
        <strain evidence="3">IL3000</strain>
    </source>
</reference>
<dbReference type="AlphaFoldDB" id="G0UPH3"/>
<dbReference type="PANTHER" id="PTHR14289">
    <property type="entry name" value="F-BOX ONLY PROTEIN 3"/>
    <property type="match status" value="1"/>
</dbReference>
<dbReference type="Pfam" id="PF04379">
    <property type="entry name" value="DUF525"/>
    <property type="match status" value="1"/>
</dbReference>
<proteinExistence type="predicted"/>
<organism evidence="3">
    <name type="scientific">Trypanosoma congolense (strain IL3000)</name>
    <dbReference type="NCBI Taxonomy" id="1068625"/>
    <lineage>
        <taxon>Eukaryota</taxon>
        <taxon>Discoba</taxon>
        <taxon>Euglenozoa</taxon>
        <taxon>Kinetoplastea</taxon>
        <taxon>Metakinetoplastina</taxon>
        <taxon>Trypanosomatida</taxon>
        <taxon>Trypanosomatidae</taxon>
        <taxon>Trypanosoma</taxon>
        <taxon>Nannomonas</taxon>
    </lineage>
</organism>
<dbReference type="InterPro" id="IPR007474">
    <property type="entry name" value="ApaG_domain"/>
</dbReference>
<dbReference type="GO" id="GO:0042645">
    <property type="term" value="C:mitochondrial nucleoid"/>
    <property type="evidence" value="ECO:0007669"/>
    <property type="project" value="TreeGrafter"/>
</dbReference>